<dbReference type="Proteomes" id="UP001141806">
    <property type="component" value="Unassembled WGS sequence"/>
</dbReference>
<dbReference type="GO" id="GO:0009786">
    <property type="term" value="P:regulation of asymmetric cell division"/>
    <property type="evidence" value="ECO:0007669"/>
    <property type="project" value="InterPro"/>
</dbReference>
<evidence type="ECO:0000313" key="3">
    <source>
        <dbReference type="Proteomes" id="UP001141806"/>
    </source>
</evidence>
<evidence type="ECO:0000313" key="2">
    <source>
        <dbReference type="EMBL" id="KAJ4973996.1"/>
    </source>
</evidence>
<reference evidence="2" key="1">
    <citation type="journal article" date="2023" name="Plant J.">
        <title>The genome of the king protea, Protea cynaroides.</title>
        <authorList>
            <person name="Chang J."/>
            <person name="Duong T.A."/>
            <person name="Schoeman C."/>
            <person name="Ma X."/>
            <person name="Roodt D."/>
            <person name="Barker N."/>
            <person name="Li Z."/>
            <person name="Van de Peer Y."/>
            <person name="Mizrachi E."/>
        </authorList>
    </citation>
    <scope>NUCLEOTIDE SEQUENCE</scope>
    <source>
        <tissue evidence="2">Young leaves</tissue>
    </source>
</reference>
<gene>
    <name evidence="2" type="ORF">NE237_007170</name>
</gene>
<protein>
    <submittedName>
        <fullName evidence="2">Uncharacterized protein</fullName>
    </submittedName>
</protein>
<dbReference type="InterPro" id="IPR040378">
    <property type="entry name" value="BASL"/>
</dbReference>
<feature type="compositionally biased region" description="Acidic residues" evidence="1">
    <location>
        <begin position="336"/>
        <end position="348"/>
    </location>
</feature>
<dbReference type="PANTHER" id="PTHR33914:SF2">
    <property type="entry name" value="OS02G0582100 PROTEIN"/>
    <property type="match status" value="1"/>
</dbReference>
<sequence length="519" mass="57792">MRLQILRSCMVIQHLFKPVSKSLLNFSEMGELNLENEHLTEEKNRTTTAVKSQNCEKVDPLVTKKHNEDSLGNIPRLLNFGDRDDLINGRGNKMEDCMTPCTVPSTEVELSEKGECYMDKSVMNCKVPEQIQCLKVDACHVVKDISVDEGLSSPDRALIEHGEVKSLVGHYHDMNVSGQCNSENLSHRNEVNSLSNDDATCNEMNSAELIRNENVSIQCCSKNQLQKGEGNIDAKIPHNILEEGVVPENMLLFHNSDKENCHPDSYHFKSDKARQHSEQEQHCSVESLLQKNEGKIEANDAITKGVSDDVLPLNALLLQKPDLENSRLVSSNFNGNEEEQQSEQETSEELITAYSTVCSVAEEPRNSNCFFKPPLDSKVERGSIIFNFDCPTTSSREENPHNAYRQRLQTLPGGFEDGTVDSLTTSSRSFLIQDGHGESSFSAMGPMSGPISYSGPISHSGPVPFSGSISLRSDSSTTSTRSFAFPALHTEWNSSPVKMTDSDRRHFRKHRVGSNYGTF</sequence>
<evidence type="ECO:0000256" key="1">
    <source>
        <dbReference type="SAM" id="MobiDB-lite"/>
    </source>
</evidence>
<organism evidence="2 3">
    <name type="scientific">Protea cynaroides</name>
    <dbReference type="NCBI Taxonomy" id="273540"/>
    <lineage>
        <taxon>Eukaryota</taxon>
        <taxon>Viridiplantae</taxon>
        <taxon>Streptophyta</taxon>
        <taxon>Embryophyta</taxon>
        <taxon>Tracheophyta</taxon>
        <taxon>Spermatophyta</taxon>
        <taxon>Magnoliopsida</taxon>
        <taxon>Proteales</taxon>
        <taxon>Proteaceae</taxon>
        <taxon>Protea</taxon>
    </lineage>
</organism>
<comment type="caution">
    <text evidence="2">The sequence shown here is derived from an EMBL/GenBank/DDBJ whole genome shotgun (WGS) entry which is preliminary data.</text>
</comment>
<feature type="region of interest" description="Disordered" evidence="1">
    <location>
        <begin position="328"/>
        <end position="348"/>
    </location>
</feature>
<dbReference type="PANTHER" id="PTHR33914">
    <property type="entry name" value="18S PRE-RIBOSOMAL ASSEMBLY PROTEIN GAR2-LIKE PROTEIN"/>
    <property type="match status" value="1"/>
</dbReference>
<proteinExistence type="predicted"/>
<keyword evidence="3" id="KW-1185">Reference proteome</keyword>
<accession>A0A9Q0KPI0</accession>
<dbReference type="AlphaFoldDB" id="A0A9Q0KPI0"/>
<name>A0A9Q0KPI0_9MAGN</name>
<dbReference type="EMBL" id="JAMYWD010000004">
    <property type="protein sequence ID" value="KAJ4973996.1"/>
    <property type="molecule type" value="Genomic_DNA"/>
</dbReference>
<dbReference type="OrthoDB" id="1911032at2759"/>